<evidence type="ECO:0000256" key="11">
    <source>
        <dbReference type="ARBA" id="ARBA00022884"/>
    </source>
</evidence>
<dbReference type="InterPro" id="IPR045060">
    <property type="entry name" value="Phe-tRNA-ligase_IIc_bsu"/>
</dbReference>
<comment type="catalytic activity">
    <reaction evidence="14 15">
        <text>tRNA(Phe) + L-phenylalanine + ATP = L-phenylalanyl-tRNA(Phe) + AMP + diphosphate + H(+)</text>
        <dbReference type="Rhea" id="RHEA:19413"/>
        <dbReference type="Rhea" id="RHEA-COMP:9668"/>
        <dbReference type="Rhea" id="RHEA-COMP:9699"/>
        <dbReference type="ChEBI" id="CHEBI:15378"/>
        <dbReference type="ChEBI" id="CHEBI:30616"/>
        <dbReference type="ChEBI" id="CHEBI:33019"/>
        <dbReference type="ChEBI" id="CHEBI:58095"/>
        <dbReference type="ChEBI" id="CHEBI:78442"/>
        <dbReference type="ChEBI" id="CHEBI:78531"/>
        <dbReference type="ChEBI" id="CHEBI:456215"/>
        <dbReference type="EC" id="6.1.1.20"/>
    </reaction>
</comment>
<dbReference type="NCBIfam" id="TIGR00472">
    <property type="entry name" value="pheT_bact"/>
    <property type="match status" value="1"/>
</dbReference>
<dbReference type="GO" id="GO:0000049">
    <property type="term" value="F:tRNA binding"/>
    <property type="evidence" value="ECO:0007669"/>
    <property type="project" value="UniProtKB-KW"/>
</dbReference>
<keyword evidence="19" id="KW-1185">Reference proteome</keyword>
<keyword evidence="12 15" id="KW-0648">Protein biosynthesis</keyword>
<dbReference type="Pfam" id="PF17759">
    <property type="entry name" value="tRNA_synthFbeta"/>
    <property type="match status" value="1"/>
</dbReference>
<evidence type="ECO:0000256" key="1">
    <source>
        <dbReference type="ARBA" id="ARBA00004496"/>
    </source>
</evidence>
<dbReference type="SUPFAM" id="SSF46955">
    <property type="entry name" value="Putative DNA-binding domain"/>
    <property type="match status" value="2"/>
</dbReference>
<keyword evidence="8 15" id="KW-0547">Nucleotide-binding</keyword>
<dbReference type="GO" id="GO:0000287">
    <property type="term" value="F:magnesium ion binding"/>
    <property type="evidence" value="ECO:0007669"/>
    <property type="project" value="UniProtKB-UniRule"/>
</dbReference>
<dbReference type="SUPFAM" id="SSF55681">
    <property type="entry name" value="Class II aaRS and biotin synthetases"/>
    <property type="match status" value="1"/>
</dbReference>
<accession>A0A7R6PFS2</accession>
<keyword evidence="4 15" id="KW-0963">Cytoplasm</keyword>
<proteinExistence type="inferred from homology"/>
<dbReference type="Gene3D" id="3.30.70.380">
    <property type="entry name" value="Ferrodoxin-fold anticodon-binding domain"/>
    <property type="match status" value="1"/>
</dbReference>
<gene>
    <name evidence="15 18" type="primary">pheT</name>
    <name evidence="18" type="ORF">TTHT_0120</name>
</gene>
<dbReference type="PROSITE" id="PS51447">
    <property type="entry name" value="FDX_ACB"/>
    <property type="match status" value="1"/>
</dbReference>
<dbReference type="SUPFAM" id="SSF54991">
    <property type="entry name" value="Anticodon-binding domain of PheRS"/>
    <property type="match status" value="1"/>
</dbReference>
<evidence type="ECO:0000256" key="13">
    <source>
        <dbReference type="ARBA" id="ARBA00023146"/>
    </source>
</evidence>
<evidence type="ECO:0000256" key="8">
    <source>
        <dbReference type="ARBA" id="ARBA00022741"/>
    </source>
</evidence>
<evidence type="ECO:0000256" key="9">
    <source>
        <dbReference type="ARBA" id="ARBA00022840"/>
    </source>
</evidence>
<dbReference type="FunFam" id="3.30.70.380:FF:000001">
    <property type="entry name" value="Phenylalanine--tRNA ligase beta subunit"/>
    <property type="match status" value="1"/>
</dbReference>
<dbReference type="GO" id="GO:0006432">
    <property type="term" value="P:phenylalanyl-tRNA aminoacylation"/>
    <property type="evidence" value="ECO:0007669"/>
    <property type="project" value="UniProtKB-UniRule"/>
</dbReference>
<dbReference type="SMART" id="SM00896">
    <property type="entry name" value="FDX-ACB"/>
    <property type="match status" value="1"/>
</dbReference>
<dbReference type="EMBL" id="AP017470">
    <property type="protein sequence ID" value="BBB31764.1"/>
    <property type="molecule type" value="Genomic_DNA"/>
</dbReference>
<feature type="domain" description="B5" evidence="17">
    <location>
        <begin position="288"/>
        <end position="364"/>
    </location>
</feature>
<dbReference type="Proteomes" id="UP000595564">
    <property type="component" value="Chromosome"/>
</dbReference>
<dbReference type="InterPro" id="IPR005147">
    <property type="entry name" value="tRNA_synthase_B5-dom"/>
</dbReference>
<reference evidence="18 19" key="1">
    <citation type="journal article" date="2012" name="Extremophiles">
        <title>Thermotomaculum hydrothermale gen. nov., sp. nov., a novel heterotrophic thermophile within the phylum Acidobacteria from a deep-sea hydrothermal vent chimney in the Southern Okinawa Trough.</title>
        <authorList>
            <person name="Izumi H."/>
            <person name="Nunoura T."/>
            <person name="Miyazaki M."/>
            <person name="Mino S."/>
            <person name="Toki T."/>
            <person name="Takai K."/>
            <person name="Sako Y."/>
            <person name="Sawabe T."/>
            <person name="Nakagawa S."/>
        </authorList>
    </citation>
    <scope>NUCLEOTIDE SEQUENCE [LARGE SCALE GENOMIC DNA]</scope>
    <source>
        <strain evidence="18 19">AC55</strain>
    </source>
</reference>
<dbReference type="Gene3D" id="3.30.930.10">
    <property type="entry name" value="Bira Bifunctional Protein, Domain 2"/>
    <property type="match status" value="1"/>
</dbReference>
<dbReference type="PROSITE" id="PS51483">
    <property type="entry name" value="B5"/>
    <property type="match status" value="1"/>
</dbReference>
<evidence type="ECO:0000256" key="3">
    <source>
        <dbReference type="ARBA" id="ARBA00011209"/>
    </source>
</evidence>
<dbReference type="GO" id="GO:0005524">
    <property type="term" value="F:ATP binding"/>
    <property type="evidence" value="ECO:0007669"/>
    <property type="project" value="UniProtKB-UniRule"/>
</dbReference>
<sequence length="681" mass="77470">MEFSVKWLKRHIKTDLGHEKIAEILTEQGLTVDSIIEKENDVIFDIDITTNRPDAMNYLGLAREIAASGHGEIEYPEISVEENSSCKASDFVSVEIEDSRCKRYVARVVKDVKIGPSPDWMVELLESVGIRSINNVVDITNFVLWEMGHPLHAFDYRFIEGKKIIVRSAKQGEKFITLDGVERELNPSDLLIADAKRGIALAGIMGGENSEIREDTKDVVIESAYFDPATIRKTSKRLALHTDSSYRFERGADIEVLKKAADRAAQLMVEYAGGTLCSETIDVYLEKFEPKRVRLYLDRVNKILGRRIEPNFIKKTLANLGFDLIDEGENYFDYSVPSYRVDVWREIDLIEEIARMYGYNRFDSTLPLIVTPGKTKTDRDKAIEVASEELIKAGFFEAISYSFCSKEDNLTLNPAVEDMVQISNPLSENMSVMRTTVFASLFYPFAKNVNYGNRNARLFEIGKTYVKDGELAKEEYFVSAIAVSGEHGKDWNGTEYTIDFYRLKGIVETIVERLNGKKVEFENIDWPCFKKGHGARILLDNEEIGAIGDFSENVLNHYEVDLPAVGFELSIDRIIGKGLKEFKYKPFSLFPKVERDSAFIIDKTIKFSDIEKVVHSLDIPYLVDFRLFDRYEGKGIPEGKVSLALNFVFQADDRTLSSDEVNQLHEKIIKAIVENFGAELR</sequence>
<evidence type="ECO:0000256" key="12">
    <source>
        <dbReference type="ARBA" id="ARBA00022917"/>
    </source>
</evidence>
<dbReference type="Pfam" id="PF03147">
    <property type="entry name" value="FDX-ACB"/>
    <property type="match status" value="1"/>
</dbReference>
<dbReference type="SMART" id="SM00874">
    <property type="entry name" value="B5"/>
    <property type="match status" value="1"/>
</dbReference>
<feature type="binding site" evidence="15">
    <location>
        <position position="342"/>
    </location>
    <ligand>
        <name>Mg(2+)</name>
        <dbReference type="ChEBI" id="CHEBI:18420"/>
        <note>shared with alpha subunit</note>
    </ligand>
</feature>
<dbReference type="InterPro" id="IPR041616">
    <property type="entry name" value="PheRS_beta_core"/>
</dbReference>
<dbReference type="Gene3D" id="3.30.56.10">
    <property type="match status" value="2"/>
</dbReference>
<keyword evidence="5" id="KW-0820">tRNA-binding</keyword>
<evidence type="ECO:0000256" key="2">
    <source>
        <dbReference type="ARBA" id="ARBA00008653"/>
    </source>
</evidence>
<comment type="cofactor">
    <cofactor evidence="15">
        <name>Mg(2+)</name>
        <dbReference type="ChEBI" id="CHEBI:18420"/>
    </cofactor>
    <text evidence="15">Binds 2 magnesium ions per tetramer.</text>
</comment>
<evidence type="ECO:0000256" key="7">
    <source>
        <dbReference type="ARBA" id="ARBA00022723"/>
    </source>
</evidence>
<comment type="subunit">
    <text evidence="3 15">Tetramer of two alpha and two beta subunits.</text>
</comment>
<keyword evidence="11" id="KW-0694">RNA-binding</keyword>
<dbReference type="InterPro" id="IPR009061">
    <property type="entry name" value="DNA-bd_dom_put_sf"/>
</dbReference>
<evidence type="ECO:0000256" key="10">
    <source>
        <dbReference type="ARBA" id="ARBA00022842"/>
    </source>
</evidence>
<dbReference type="Pfam" id="PF03483">
    <property type="entry name" value="B3_4"/>
    <property type="match status" value="1"/>
</dbReference>
<dbReference type="InterPro" id="IPR020825">
    <property type="entry name" value="Phe-tRNA_synthase-like_B3/B4"/>
</dbReference>
<dbReference type="InterPro" id="IPR005121">
    <property type="entry name" value="Fdx_antiC-bd"/>
</dbReference>
<evidence type="ECO:0000259" key="16">
    <source>
        <dbReference type="PROSITE" id="PS51447"/>
    </source>
</evidence>
<keyword evidence="10 15" id="KW-0460">Magnesium</keyword>
<feature type="binding site" evidence="15">
    <location>
        <position position="352"/>
    </location>
    <ligand>
        <name>Mg(2+)</name>
        <dbReference type="ChEBI" id="CHEBI:18420"/>
        <note>shared with alpha subunit</note>
    </ligand>
</feature>
<dbReference type="HAMAP" id="MF_00283">
    <property type="entry name" value="Phe_tRNA_synth_beta1"/>
    <property type="match status" value="1"/>
</dbReference>
<evidence type="ECO:0000256" key="14">
    <source>
        <dbReference type="ARBA" id="ARBA00049255"/>
    </source>
</evidence>
<organism evidence="18 19">
    <name type="scientific">Thermotomaculum hydrothermale</name>
    <dbReference type="NCBI Taxonomy" id="981385"/>
    <lineage>
        <taxon>Bacteria</taxon>
        <taxon>Pseudomonadati</taxon>
        <taxon>Acidobacteriota</taxon>
        <taxon>Holophagae</taxon>
        <taxon>Thermotomaculales</taxon>
        <taxon>Thermotomaculaceae</taxon>
        <taxon>Thermotomaculum</taxon>
    </lineage>
</organism>
<dbReference type="PANTHER" id="PTHR10947">
    <property type="entry name" value="PHENYLALANYL-TRNA SYNTHETASE BETA CHAIN AND LEUCINE-RICH REPEAT-CONTAINING PROTEIN 47"/>
    <property type="match status" value="1"/>
</dbReference>
<evidence type="ECO:0000256" key="4">
    <source>
        <dbReference type="ARBA" id="ARBA00022490"/>
    </source>
</evidence>
<keyword evidence="7 15" id="KW-0479">Metal-binding</keyword>
<evidence type="ECO:0000256" key="5">
    <source>
        <dbReference type="ARBA" id="ARBA00022555"/>
    </source>
</evidence>
<dbReference type="SUPFAM" id="SSF56037">
    <property type="entry name" value="PheT/TilS domain"/>
    <property type="match status" value="1"/>
</dbReference>
<dbReference type="GO" id="GO:0009328">
    <property type="term" value="C:phenylalanine-tRNA ligase complex"/>
    <property type="evidence" value="ECO:0007669"/>
    <property type="project" value="TreeGrafter"/>
</dbReference>
<feature type="binding site" evidence="15">
    <location>
        <position position="351"/>
    </location>
    <ligand>
        <name>Mg(2+)</name>
        <dbReference type="ChEBI" id="CHEBI:18420"/>
        <note>shared with alpha subunit</note>
    </ligand>
</feature>
<dbReference type="GO" id="GO:0004826">
    <property type="term" value="F:phenylalanine-tRNA ligase activity"/>
    <property type="evidence" value="ECO:0007669"/>
    <property type="project" value="UniProtKB-UniRule"/>
</dbReference>
<dbReference type="InterPro" id="IPR036690">
    <property type="entry name" value="Fdx_antiC-bd_sf"/>
</dbReference>
<dbReference type="Gene3D" id="3.50.40.10">
    <property type="entry name" value="Phenylalanyl-trna Synthetase, Chain B, domain 3"/>
    <property type="match status" value="1"/>
</dbReference>
<dbReference type="InterPro" id="IPR005146">
    <property type="entry name" value="B3/B4_tRNA-bd"/>
</dbReference>
<dbReference type="RefSeq" id="WP_201328094.1">
    <property type="nucleotide sequence ID" value="NZ_AP017470.1"/>
</dbReference>
<comment type="similarity">
    <text evidence="2 15">Belongs to the phenylalanyl-tRNA synthetase beta subunit family. Type 1 subfamily.</text>
</comment>
<dbReference type="InterPro" id="IPR004532">
    <property type="entry name" value="Phe-tRNA-ligase_IIc_bsu_bact"/>
</dbReference>
<evidence type="ECO:0000256" key="15">
    <source>
        <dbReference type="HAMAP-Rule" id="MF_00283"/>
    </source>
</evidence>
<keyword evidence="9 15" id="KW-0067">ATP-binding</keyword>
<evidence type="ECO:0000313" key="18">
    <source>
        <dbReference type="EMBL" id="BBB31764.1"/>
    </source>
</evidence>
<dbReference type="FunFam" id="3.50.40.10:FF:000001">
    <property type="entry name" value="Phenylalanine--tRNA ligase beta subunit"/>
    <property type="match status" value="1"/>
</dbReference>
<feature type="binding site" evidence="15">
    <location>
        <position position="348"/>
    </location>
    <ligand>
        <name>Mg(2+)</name>
        <dbReference type="ChEBI" id="CHEBI:18420"/>
        <note>shared with alpha subunit</note>
    </ligand>
</feature>
<dbReference type="SMART" id="SM00873">
    <property type="entry name" value="B3_4"/>
    <property type="match status" value="1"/>
</dbReference>
<evidence type="ECO:0000256" key="6">
    <source>
        <dbReference type="ARBA" id="ARBA00022598"/>
    </source>
</evidence>
<keyword evidence="13 15" id="KW-0030">Aminoacyl-tRNA synthetase</keyword>
<evidence type="ECO:0000313" key="19">
    <source>
        <dbReference type="Proteomes" id="UP000595564"/>
    </source>
</evidence>
<dbReference type="CDD" id="cd00769">
    <property type="entry name" value="PheRS_beta_core"/>
    <property type="match status" value="1"/>
</dbReference>
<dbReference type="Pfam" id="PF03484">
    <property type="entry name" value="B5"/>
    <property type="match status" value="1"/>
</dbReference>
<name>A0A7R6PFS2_9BACT</name>
<feature type="domain" description="FDX-ACB" evidence="16">
    <location>
        <begin position="588"/>
        <end position="681"/>
    </location>
</feature>
<evidence type="ECO:0000259" key="17">
    <source>
        <dbReference type="PROSITE" id="PS51483"/>
    </source>
</evidence>
<protein>
    <recommendedName>
        <fullName evidence="15">Phenylalanine--tRNA ligase beta subunit</fullName>
        <ecNumber evidence="15">6.1.1.20</ecNumber>
    </recommendedName>
    <alternativeName>
        <fullName evidence="15">Phenylalanyl-tRNA synthetase beta subunit</fullName>
        <shortName evidence="15">PheRS</shortName>
    </alternativeName>
</protein>
<dbReference type="KEGG" id="thyd:TTHT_0120"/>
<comment type="subcellular location">
    <subcellularLocation>
        <location evidence="1 15">Cytoplasm</location>
    </subcellularLocation>
</comment>
<dbReference type="InterPro" id="IPR045864">
    <property type="entry name" value="aa-tRNA-synth_II/BPL/LPL"/>
</dbReference>
<dbReference type="PANTHER" id="PTHR10947:SF0">
    <property type="entry name" value="PHENYLALANINE--TRNA LIGASE BETA SUBUNIT"/>
    <property type="match status" value="1"/>
</dbReference>
<keyword evidence="6 15" id="KW-0436">Ligase</keyword>
<dbReference type="AlphaFoldDB" id="A0A7R6PFS2"/>
<dbReference type="EC" id="6.1.1.20" evidence="15"/>